<sequence>MCFAKLPAFPFRSPPPTGRFQGRSRKDADARYVNIGGQRRSRCSPLSLSNVVTQSHEGGDRQRQSCLNKLTVTDGELISDIASPAATLG</sequence>
<protein>
    <submittedName>
        <fullName evidence="2">Uncharacterized protein</fullName>
    </submittedName>
</protein>
<organism evidence="2 3">
    <name type="scientific">Scophthalmus maximus</name>
    <name type="common">Turbot</name>
    <name type="synonym">Psetta maxima</name>
    <dbReference type="NCBI Taxonomy" id="52904"/>
    <lineage>
        <taxon>Eukaryota</taxon>
        <taxon>Metazoa</taxon>
        <taxon>Chordata</taxon>
        <taxon>Craniata</taxon>
        <taxon>Vertebrata</taxon>
        <taxon>Euteleostomi</taxon>
        <taxon>Actinopterygii</taxon>
        <taxon>Neopterygii</taxon>
        <taxon>Teleostei</taxon>
        <taxon>Neoteleostei</taxon>
        <taxon>Acanthomorphata</taxon>
        <taxon>Carangaria</taxon>
        <taxon>Pleuronectiformes</taxon>
        <taxon>Pleuronectoidei</taxon>
        <taxon>Scophthalmidae</taxon>
        <taxon>Scophthalmus</taxon>
    </lineage>
</organism>
<dbReference type="AlphaFoldDB" id="A0A6A4SNY6"/>
<dbReference type="EMBL" id="VEVO01000014">
    <property type="protein sequence ID" value="KAF0032042.1"/>
    <property type="molecule type" value="Genomic_DNA"/>
</dbReference>
<gene>
    <name evidence="2" type="ORF">F2P81_016597</name>
</gene>
<reference evidence="2 3" key="1">
    <citation type="submission" date="2019-06" db="EMBL/GenBank/DDBJ databases">
        <title>Draft genomes of female and male turbot (Scophthalmus maximus).</title>
        <authorList>
            <person name="Xu H."/>
            <person name="Xu X.-W."/>
            <person name="Shao C."/>
            <person name="Chen S."/>
        </authorList>
    </citation>
    <scope>NUCLEOTIDE SEQUENCE [LARGE SCALE GENOMIC DNA]</scope>
    <source>
        <strain evidence="2">Ysfricsl-2016a</strain>
        <tissue evidence="2">Blood</tissue>
    </source>
</reference>
<evidence type="ECO:0000256" key="1">
    <source>
        <dbReference type="SAM" id="MobiDB-lite"/>
    </source>
</evidence>
<dbReference type="Proteomes" id="UP000438429">
    <property type="component" value="Unassembled WGS sequence"/>
</dbReference>
<accession>A0A6A4SNY6</accession>
<comment type="caution">
    <text evidence="2">The sequence shown here is derived from an EMBL/GenBank/DDBJ whole genome shotgun (WGS) entry which is preliminary data.</text>
</comment>
<feature type="region of interest" description="Disordered" evidence="1">
    <location>
        <begin position="1"/>
        <end position="28"/>
    </location>
</feature>
<evidence type="ECO:0000313" key="3">
    <source>
        <dbReference type="Proteomes" id="UP000438429"/>
    </source>
</evidence>
<evidence type="ECO:0000313" key="2">
    <source>
        <dbReference type="EMBL" id="KAF0032042.1"/>
    </source>
</evidence>
<proteinExistence type="predicted"/>
<name>A0A6A4SNY6_SCOMX</name>